<comment type="subcellular location">
    <subcellularLocation>
        <location evidence="1">Cytoplasm</location>
    </subcellularLocation>
</comment>
<dbReference type="EMBL" id="CP059252">
    <property type="protein sequence ID" value="QLL34337.1"/>
    <property type="molecule type" value="Genomic_DNA"/>
</dbReference>
<dbReference type="Gene3D" id="2.130.10.10">
    <property type="entry name" value="YVTN repeat-like/Quinoprotein amine dehydrogenase"/>
    <property type="match status" value="1"/>
</dbReference>
<evidence type="ECO:0000256" key="1">
    <source>
        <dbReference type="ARBA" id="ARBA00004496"/>
    </source>
</evidence>
<evidence type="ECO:0000313" key="7">
    <source>
        <dbReference type="Proteomes" id="UP000515788"/>
    </source>
</evidence>
<dbReference type="GO" id="GO:0010970">
    <property type="term" value="P:transport along microtubule"/>
    <property type="evidence" value="ECO:0007669"/>
    <property type="project" value="TreeGrafter"/>
</dbReference>
<keyword evidence="3" id="KW-0853">WD repeat</keyword>
<feature type="compositionally biased region" description="Acidic residues" evidence="5">
    <location>
        <begin position="92"/>
        <end position="101"/>
    </location>
</feature>
<name>A0A7G3ZLF1_9SACH</name>
<evidence type="ECO:0000256" key="2">
    <source>
        <dbReference type="ARBA" id="ARBA00022490"/>
    </source>
</evidence>
<accession>A0A7G3ZLF1</accession>
<sequence length="589" mass="65483">MDKLAELEEKKRQLKQLRERRLYAGRESLVDHLLQGRQQDRNRGNGYMVCRSVQTDAAGEITPLAPTRITTYDKMVQTTVINGDEASTVEDSGSDELESASDTELAPEHDKVKPLASVMVEDQQNTVKIKSFSVQEVLDESFPRENALLSGKCKSGILPIYRWNAELEERAQAELRPVCLDNIGNLVAVLFQSTPVDRNDVLMAPWSYLFVLKWDARQVVDKIEFRGQTITKARFLRKDIASNVISLLAVSHTGKTTLTELRCVEDLDSVKKLERNIISKNVFATAVPALEEYRGVPPGHERFIAASSNGVLNELSSLDLSIYADATSCQPPLSNIKVVPPRPSELVVVGHHEDDEEGGNMETKSGVGEEKFRQHLLKISLFDSLAISAISLSPSDSRLVYAGTEDGGIYKLNLDKIQDGTLKIFPTNDGFLPTKGRAALSGNSLPMFHSSHVVALSHNADELLMSASFDWTCALWDPLNCSQLATIDMGSPVLDAAWLDDESRFCGILTWDALSIVEWQYHAVTDANTLNDRWESTMAPKIICRLSSNEASCRSFTCFKNFKRDDVGHVFAVGCDDQEIRFYSMALQS</sequence>
<reference evidence="6 7" key="1">
    <citation type="submission" date="2020-06" db="EMBL/GenBank/DDBJ databases">
        <title>The yeast mating-type switching endonuclease HO is a domesticated member of an unorthodox homing genetic element family.</title>
        <authorList>
            <person name="Coughlan A.Y."/>
            <person name="Lombardi L."/>
            <person name="Braun-Galleani S."/>
            <person name="Martos A.R."/>
            <person name="Galeote V."/>
            <person name="Bigey F."/>
            <person name="Dequin S."/>
            <person name="Byrne K.P."/>
            <person name="Wolfe K.H."/>
        </authorList>
    </citation>
    <scope>NUCLEOTIDE SEQUENCE [LARGE SCALE GENOMIC DNA]</scope>
    <source>
        <strain evidence="6 7">CBS764</strain>
    </source>
</reference>
<keyword evidence="2" id="KW-0963">Cytoplasm</keyword>
<dbReference type="GO" id="GO:0045504">
    <property type="term" value="F:dynein heavy chain binding"/>
    <property type="evidence" value="ECO:0007669"/>
    <property type="project" value="TreeGrafter"/>
</dbReference>
<dbReference type="GeneID" id="59327578"/>
<dbReference type="GO" id="GO:0005868">
    <property type="term" value="C:cytoplasmic dynein complex"/>
    <property type="evidence" value="ECO:0007669"/>
    <property type="project" value="TreeGrafter"/>
</dbReference>
<evidence type="ECO:0000256" key="3">
    <source>
        <dbReference type="ARBA" id="ARBA00022574"/>
    </source>
</evidence>
<dbReference type="OrthoDB" id="366230at2759"/>
<dbReference type="RefSeq" id="XP_037141011.1">
    <property type="nucleotide sequence ID" value="XM_037285115.1"/>
</dbReference>
<dbReference type="SUPFAM" id="SSF50978">
    <property type="entry name" value="WD40 repeat-like"/>
    <property type="match status" value="1"/>
</dbReference>
<evidence type="ECO:0000256" key="4">
    <source>
        <dbReference type="ARBA" id="ARBA00022737"/>
    </source>
</evidence>
<dbReference type="GO" id="GO:0005737">
    <property type="term" value="C:cytoplasm"/>
    <property type="evidence" value="ECO:0007669"/>
    <property type="project" value="UniProtKB-SubCell"/>
</dbReference>
<dbReference type="PANTHER" id="PTHR12442:SF22">
    <property type="entry name" value="CYTOPLASMIC DYNEIN 1 INTERMEDIATE CHAIN-RELATED"/>
    <property type="match status" value="1"/>
</dbReference>
<dbReference type="SMART" id="SM00320">
    <property type="entry name" value="WD40"/>
    <property type="match status" value="3"/>
</dbReference>
<dbReference type="GO" id="GO:0045503">
    <property type="term" value="F:dynein light chain binding"/>
    <property type="evidence" value="ECO:0007669"/>
    <property type="project" value="TreeGrafter"/>
</dbReference>
<feature type="region of interest" description="Disordered" evidence="5">
    <location>
        <begin position="84"/>
        <end position="110"/>
    </location>
</feature>
<protein>
    <submittedName>
        <fullName evidence="6">Uncharacterized protein</fullName>
    </submittedName>
</protein>
<keyword evidence="7" id="KW-1185">Reference proteome</keyword>
<dbReference type="InterPro" id="IPR050687">
    <property type="entry name" value="Dynein_IC"/>
</dbReference>
<dbReference type="AlphaFoldDB" id="A0A7G3ZLF1"/>
<dbReference type="InterPro" id="IPR001680">
    <property type="entry name" value="WD40_rpt"/>
</dbReference>
<proteinExistence type="predicted"/>
<dbReference type="KEGG" id="tgb:HG536_0G01960"/>
<organism evidence="6 7">
    <name type="scientific">Torulaspora globosa</name>
    <dbReference type="NCBI Taxonomy" id="48254"/>
    <lineage>
        <taxon>Eukaryota</taxon>
        <taxon>Fungi</taxon>
        <taxon>Dikarya</taxon>
        <taxon>Ascomycota</taxon>
        <taxon>Saccharomycotina</taxon>
        <taxon>Saccharomycetes</taxon>
        <taxon>Saccharomycetales</taxon>
        <taxon>Saccharomycetaceae</taxon>
        <taxon>Torulaspora</taxon>
    </lineage>
</organism>
<evidence type="ECO:0000313" key="6">
    <source>
        <dbReference type="EMBL" id="QLL34337.1"/>
    </source>
</evidence>
<keyword evidence="4" id="KW-0677">Repeat</keyword>
<dbReference type="InterPro" id="IPR036322">
    <property type="entry name" value="WD40_repeat_dom_sf"/>
</dbReference>
<dbReference type="PANTHER" id="PTHR12442">
    <property type="entry name" value="DYNEIN INTERMEDIATE CHAIN"/>
    <property type="match status" value="1"/>
</dbReference>
<gene>
    <name evidence="6" type="ORF">HG536_0G01960</name>
</gene>
<dbReference type="Proteomes" id="UP000515788">
    <property type="component" value="Chromosome 7"/>
</dbReference>
<evidence type="ECO:0000256" key="5">
    <source>
        <dbReference type="SAM" id="MobiDB-lite"/>
    </source>
</evidence>
<dbReference type="InterPro" id="IPR015943">
    <property type="entry name" value="WD40/YVTN_repeat-like_dom_sf"/>
</dbReference>